<dbReference type="InParanoid" id="A0A2K2CER0"/>
<feature type="compositionally biased region" description="Low complexity" evidence="1">
    <location>
        <begin position="48"/>
        <end position="59"/>
    </location>
</feature>
<name>A0A2K2CER0_BRADI</name>
<gene>
    <name evidence="2" type="ORF">BRADI_5g01033v3</name>
</gene>
<dbReference type="Gramene" id="PNT60517">
    <property type="protein sequence ID" value="PNT60517"/>
    <property type="gene ID" value="BRADI_5g01033v3"/>
</dbReference>
<dbReference type="AlphaFoldDB" id="A0A2K2CER0"/>
<evidence type="ECO:0000313" key="2">
    <source>
        <dbReference type="EMBL" id="PNT60517.1"/>
    </source>
</evidence>
<keyword evidence="4" id="KW-1185">Reference proteome</keyword>
<feature type="compositionally biased region" description="Basic and acidic residues" evidence="1">
    <location>
        <begin position="67"/>
        <end position="78"/>
    </location>
</feature>
<protein>
    <submittedName>
        <fullName evidence="2 3">Uncharacterized protein</fullName>
    </submittedName>
</protein>
<dbReference type="EMBL" id="CM000884">
    <property type="protein sequence ID" value="PNT60517.1"/>
    <property type="molecule type" value="Genomic_DNA"/>
</dbReference>
<dbReference type="Proteomes" id="UP000008810">
    <property type="component" value="Chromosome 5"/>
</dbReference>
<reference evidence="2" key="2">
    <citation type="submission" date="2017-06" db="EMBL/GenBank/DDBJ databases">
        <title>WGS assembly of Brachypodium distachyon.</title>
        <authorList>
            <consortium name="The International Brachypodium Initiative"/>
            <person name="Lucas S."/>
            <person name="Harmon-Smith M."/>
            <person name="Lail K."/>
            <person name="Tice H."/>
            <person name="Grimwood J."/>
            <person name="Bruce D."/>
            <person name="Barry K."/>
            <person name="Shu S."/>
            <person name="Lindquist E."/>
            <person name="Wang M."/>
            <person name="Pitluck S."/>
            <person name="Vogel J.P."/>
            <person name="Garvin D.F."/>
            <person name="Mockler T.C."/>
            <person name="Schmutz J."/>
            <person name="Rokhsar D."/>
            <person name="Bevan M.W."/>
        </authorList>
    </citation>
    <scope>NUCLEOTIDE SEQUENCE</scope>
    <source>
        <strain evidence="2">Bd21</strain>
    </source>
</reference>
<proteinExistence type="predicted"/>
<evidence type="ECO:0000313" key="4">
    <source>
        <dbReference type="Proteomes" id="UP000008810"/>
    </source>
</evidence>
<sequence length="78" mass="8217">MSSGDDPVVIDMSPWGNASCTSMAMGRIDLGCLPPHSEVSGPSRTFVSSSPPDDLLFSSRTPAAVAGEREHHRATCEN</sequence>
<organism evidence="2">
    <name type="scientific">Brachypodium distachyon</name>
    <name type="common">Purple false brome</name>
    <name type="synonym">Trachynia distachya</name>
    <dbReference type="NCBI Taxonomy" id="15368"/>
    <lineage>
        <taxon>Eukaryota</taxon>
        <taxon>Viridiplantae</taxon>
        <taxon>Streptophyta</taxon>
        <taxon>Embryophyta</taxon>
        <taxon>Tracheophyta</taxon>
        <taxon>Spermatophyta</taxon>
        <taxon>Magnoliopsida</taxon>
        <taxon>Liliopsida</taxon>
        <taxon>Poales</taxon>
        <taxon>Poaceae</taxon>
        <taxon>BOP clade</taxon>
        <taxon>Pooideae</taxon>
        <taxon>Stipodae</taxon>
        <taxon>Brachypodieae</taxon>
        <taxon>Brachypodium</taxon>
    </lineage>
</organism>
<accession>A0A2K2CER0</accession>
<reference evidence="3" key="3">
    <citation type="submission" date="2018-08" db="UniProtKB">
        <authorList>
            <consortium name="EnsemblPlants"/>
        </authorList>
    </citation>
    <scope>IDENTIFICATION</scope>
    <source>
        <strain evidence="3">cv. Bd21</strain>
    </source>
</reference>
<reference evidence="2 3" key="1">
    <citation type="journal article" date="2010" name="Nature">
        <title>Genome sequencing and analysis of the model grass Brachypodium distachyon.</title>
        <authorList>
            <consortium name="International Brachypodium Initiative"/>
        </authorList>
    </citation>
    <scope>NUCLEOTIDE SEQUENCE [LARGE SCALE GENOMIC DNA]</scope>
    <source>
        <strain evidence="2 3">Bd21</strain>
    </source>
</reference>
<feature type="region of interest" description="Disordered" evidence="1">
    <location>
        <begin position="31"/>
        <end position="78"/>
    </location>
</feature>
<dbReference type="EnsemblPlants" id="PNT60517">
    <property type="protein sequence ID" value="PNT60517"/>
    <property type="gene ID" value="BRADI_5g01033v3"/>
</dbReference>
<evidence type="ECO:0000313" key="3">
    <source>
        <dbReference type="EnsemblPlants" id="PNT60517"/>
    </source>
</evidence>
<evidence type="ECO:0000256" key="1">
    <source>
        <dbReference type="SAM" id="MobiDB-lite"/>
    </source>
</evidence>